<keyword evidence="2" id="KW-1185">Reference proteome</keyword>
<dbReference type="Gene3D" id="3.40.50.1820">
    <property type="entry name" value="alpha/beta hydrolase"/>
    <property type="match status" value="1"/>
</dbReference>
<sequence>MTSVVFVHGTGVRAESYERTHEKVVRGLAAARPDATVVRCYWGDAFGARLALGGVSIPVREGTRAVPGEAAADDPTALWSLLLADPFAELHAHAAAAPRQAGGFVPGRADPWRAFADRVRSLPAALAASGGAAEPGSGTARLLPEAAERTAREIAALSGGAPDDAGVTAVTARAVVAETLRLAAGEEPAQEPPPVDGEERDALVAAITEALGGTDRGALADAGRWLLRRGLTWAVWDYSEAARRHRTRITGGAVPATGDILRYQARGEALRDRVAETVRAARAADPGRPVVLLAHSLGGIACVDLLATDPGLRVDLLVTVGSQAPFLYELDALTGLRRGEPLPPAFPRWLNVYDERDLLGFVAAGIFPGRVRDLRVDTRQPFPWSHSAYFAHRGFYRLLAPELP</sequence>
<dbReference type="PATRIC" id="fig|1003195.11.peg.3133"/>
<accession>F8JNZ4</accession>
<organism evidence="1 2">
    <name type="scientific">Streptantibioticus cattleyicolor (strain ATCC 35852 / DSM 46488 / JCM 4925 / NBRC 14057 / NRRL 8057)</name>
    <name type="common">Streptomyces cattleya</name>
    <dbReference type="NCBI Taxonomy" id="1003195"/>
    <lineage>
        <taxon>Bacteria</taxon>
        <taxon>Bacillati</taxon>
        <taxon>Actinomycetota</taxon>
        <taxon>Actinomycetes</taxon>
        <taxon>Kitasatosporales</taxon>
        <taxon>Streptomycetaceae</taxon>
        <taxon>Streptantibioticus</taxon>
    </lineage>
</organism>
<reference evidence="2" key="1">
    <citation type="submission" date="2011-12" db="EMBL/GenBank/DDBJ databases">
        <title>Complete genome sequence of Streptomyces cattleya strain DSM 46488.</title>
        <authorList>
            <person name="Ou H.-Y."/>
            <person name="Li P."/>
            <person name="Zhao C."/>
            <person name="O'Hagan D."/>
            <person name="Deng Z."/>
        </authorList>
    </citation>
    <scope>NUCLEOTIDE SEQUENCE [LARGE SCALE GENOMIC DNA]</scope>
    <source>
        <strain evidence="2">ATCC 35852 / DSM 46488 / JCM 4925 / NBRC 14057 / NRRL 8057</strain>
    </source>
</reference>
<dbReference type="RefSeq" id="WP_014142319.1">
    <property type="nucleotide sequence ID" value="NC_016111.1"/>
</dbReference>
<gene>
    <name evidence="1" type="ordered locus">SCATT_15640</name>
</gene>
<name>F8JNZ4_STREN</name>
<accession>G8X249</accession>
<proteinExistence type="predicted"/>
<evidence type="ECO:0000313" key="1">
    <source>
        <dbReference type="EMBL" id="AEW93935.1"/>
    </source>
</evidence>
<dbReference type="SUPFAM" id="SSF53474">
    <property type="entry name" value="alpha/beta-Hydrolases"/>
    <property type="match status" value="1"/>
</dbReference>
<dbReference type="Proteomes" id="UP000007842">
    <property type="component" value="Chromosome"/>
</dbReference>
<dbReference type="AlphaFoldDB" id="F8JNZ4"/>
<evidence type="ECO:0000313" key="2">
    <source>
        <dbReference type="Proteomes" id="UP000007842"/>
    </source>
</evidence>
<dbReference type="OrthoDB" id="145361at2"/>
<dbReference type="KEGG" id="scy:SCATT_15640"/>
<protein>
    <submittedName>
        <fullName evidence="1">Uncharacterized protein</fullName>
    </submittedName>
</protein>
<dbReference type="HOGENOM" id="CLU_054376_0_0_11"/>
<dbReference type="eggNOG" id="COG3545">
    <property type="taxonomic scope" value="Bacteria"/>
</dbReference>
<dbReference type="InterPro" id="IPR029058">
    <property type="entry name" value="AB_hydrolase_fold"/>
</dbReference>
<dbReference type="KEGG" id="sct:SCAT_1561"/>
<dbReference type="EMBL" id="CP003219">
    <property type="protein sequence ID" value="AEW93935.1"/>
    <property type="molecule type" value="Genomic_DNA"/>
</dbReference>
<dbReference type="STRING" id="1003195.SCATT_15640"/>